<dbReference type="AlphaFoldDB" id="A0A3D5Q8I7"/>
<evidence type="ECO:0000313" key="2">
    <source>
        <dbReference type="EMBL" id="HCW92175.1"/>
    </source>
</evidence>
<proteinExistence type="predicted"/>
<dbReference type="GO" id="GO:0009228">
    <property type="term" value="P:thiamine biosynthetic process"/>
    <property type="evidence" value="ECO:0007669"/>
    <property type="project" value="UniProtKB-KW"/>
</dbReference>
<feature type="domain" description="Thiamine phosphate synthase/TenI" evidence="1">
    <location>
        <begin position="9"/>
        <end position="80"/>
    </location>
</feature>
<dbReference type="SUPFAM" id="SSF51391">
    <property type="entry name" value="Thiamin phosphate synthase"/>
    <property type="match status" value="1"/>
</dbReference>
<dbReference type="InterPro" id="IPR013785">
    <property type="entry name" value="Aldolase_TIM"/>
</dbReference>
<dbReference type="InterPro" id="IPR022998">
    <property type="entry name" value="ThiamineP_synth_TenI"/>
</dbReference>
<evidence type="ECO:0000259" key="1">
    <source>
        <dbReference type="Pfam" id="PF02581"/>
    </source>
</evidence>
<dbReference type="EMBL" id="DPPF01000013">
    <property type="protein sequence ID" value="HCW92175.1"/>
    <property type="molecule type" value="Genomic_DNA"/>
</dbReference>
<evidence type="ECO:0000313" key="3">
    <source>
        <dbReference type="Proteomes" id="UP000262325"/>
    </source>
</evidence>
<sequence>RFVFNTAYKIRKLVPQAHLILSERADIAHLCSFESVHLNAGSPPPQEIRMFFPDLTVGYSAHSKDEIRETEADYYTLSPLL</sequence>
<dbReference type="Pfam" id="PF02581">
    <property type="entry name" value="TMP-TENI"/>
    <property type="match status" value="1"/>
</dbReference>
<dbReference type="InterPro" id="IPR036206">
    <property type="entry name" value="ThiamineP_synth_sf"/>
</dbReference>
<dbReference type="Gene3D" id="3.20.20.70">
    <property type="entry name" value="Aldolase class I"/>
    <property type="match status" value="1"/>
</dbReference>
<name>A0A3D5Q8I7_FLESI</name>
<dbReference type="Proteomes" id="UP000262325">
    <property type="component" value="Unassembled WGS sequence"/>
</dbReference>
<organism evidence="2 3">
    <name type="scientific">Flexistipes sinusarabici</name>
    <dbReference type="NCBI Taxonomy" id="2352"/>
    <lineage>
        <taxon>Bacteria</taxon>
        <taxon>Pseudomonadati</taxon>
        <taxon>Deferribacterota</taxon>
        <taxon>Deferribacteres</taxon>
        <taxon>Deferribacterales</taxon>
        <taxon>Flexistipitaceae</taxon>
        <taxon>Flexistipes</taxon>
    </lineage>
</organism>
<gene>
    <name evidence="2" type="ORF">DHM44_00660</name>
</gene>
<feature type="non-terminal residue" evidence="2">
    <location>
        <position position="81"/>
    </location>
</feature>
<comment type="caution">
    <text evidence="2">The sequence shown here is derived from an EMBL/GenBank/DDBJ whole genome shotgun (WGS) entry which is preliminary data.</text>
</comment>
<reference evidence="2 3" key="1">
    <citation type="journal article" date="2018" name="Nat. Biotechnol.">
        <title>A standardized bacterial taxonomy based on genome phylogeny substantially revises the tree of life.</title>
        <authorList>
            <person name="Parks D.H."/>
            <person name="Chuvochina M."/>
            <person name="Waite D.W."/>
            <person name="Rinke C."/>
            <person name="Skarshewski A."/>
            <person name="Chaumeil P.A."/>
            <person name="Hugenholtz P."/>
        </authorList>
    </citation>
    <scope>NUCLEOTIDE SEQUENCE [LARGE SCALE GENOMIC DNA]</scope>
    <source>
        <strain evidence="2">UBA8672</strain>
    </source>
</reference>
<feature type="non-terminal residue" evidence="2">
    <location>
        <position position="1"/>
    </location>
</feature>
<protein>
    <recommendedName>
        <fullName evidence="1">Thiamine phosphate synthase/TenI domain-containing protein</fullName>
    </recommendedName>
</protein>
<accession>A0A3D5Q8I7</accession>